<evidence type="ECO:0000313" key="1">
    <source>
        <dbReference type="EMBL" id="KAA1066201.1"/>
    </source>
</evidence>
<sequence length="101" mass="11960">MATKFSNMIEENPRFFKNDSNESKEISERLLKRTEELKALFYQFNKAWGSSCAWLSEQTDIEQTVHNMAQQLAGFKAVFKFFFGNDHFSPSLFDYQLDHFE</sequence>
<dbReference type="AlphaFoldDB" id="A0A5B0LP93"/>
<keyword evidence="2" id="KW-1185">Reference proteome</keyword>
<protein>
    <submittedName>
        <fullName evidence="1">Uncharacterized protein</fullName>
    </submittedName>
</protein>
<dbReference type="EMBL" id="VSWC01000196">
    <property type="protein sequence ID" value="KAA1066201.1"/>
    <property type="molecule type" value="Genomic_DNA"/>
</dbReference>
<dbReference type="Proteomes" id="UP000324748">
    <property type="component" value="Unassembled WGS sequence"/>
</dbReference>
<evidence type="ECO:0000313" key="2">
    <source>
        <dbReference type="Proteomes" id="UP000324748"/>
    </source>
</evidence>
<reference evidence="1 2" key="1">
    <citation type="submission" date="2019-05" db="EMBL/GenBank/DDBJ databases">
        <title>Emergence of the Ug99 lineage of the wheat stem rust pathogen through somatic hybridization.</title>
        <authorList>
            <person name="Li F."/>
            <person name="Upadhyaya N.M."/>
            <person name="Sperschneider J."/>
            <person name="Matny O."/>
            <person name="Nguyen-Phuc H."/>
            <person name="Mago R."/>
            <person name="Raley C."/>
            <person name="Miller M.E."/>
            <person name="Silverstein K.A.T."/>
            <person name="Henningsen E."/>
            <person name="Hirsch C.D."/>
            <person name="Visser B."/>
            <person name="Pretorius Z.A."/>
            <person name="Steffenson B.J."/>
            <person name="Schwessinger B."/>
            <person name="Dodds P.N."/>
            <person name="Figueroa M."/>
        </authorList>
    </citation>
    <scope>NUCLEOTIDE SEQUENCE [LARGE SCALE GENOMIC DNA]</scope>
    <source>
        <strain evidence="1">21-0</strain>
    </source>
</reference>
<gene>
    <name evidence="1" type="ORF">PGT21_024894</name>
</gene>
<comment type="caution">
    <text evidence="1">The sequence shown here is derived from an EMBL/GenBank/DDBJ whole genome shotgun (WGS) entry which is preliminary data.</text>
</comment>
<accession>A0A5B0LP93</accession>
<name>A0A5B0LP93_PUCGR</name>
<proteinExistence type="predicted"/>
<organism evidence="1 2">
    <name type="scientific">Puccinia graminis f. sp. tritici</name>
    <dbReference type="NCBI Taxonomy" id="56615"/>
    <lineage>
        <taxon>Eukaryota</taxon>
        <taxon>Fungi</taxon>
        <taxon>Dikarya</taxon>
        <taxon>Basidiomycota</taxon>
        <taxon>Pucciniomycotina</taxon>
        <taxon>Pucciniomycetes</taxon>
        <taxon>Pucciniales</taxon>
        <taxon>Pucciniaceae</taxon>
        <taxon>Puccinia</taxon>
    </lineage>
</organism>